<dbReference type="EMBL" id="FWPT01000001">
    <property type="protein sequence ID" value="SMA34658.1"/>
    <property type="molecule type" value="Genomic_DNA"/>
</dbReference>
<name>A0A1X7AF23_9GAMM</name>
<dbReference type="Proteomes" id="UP000196573">
    <property type="component" value="Unassembled WGS sequence"/>
</dbReference>
<proteinExistence type="predicted"/>
<protein>
    <recommendedName>
        <fullName evidence="3">Plant Basic Secretory Protein</fullName>
    </recommendedName>
</protein>
<accession>A0A1X7AF23</accession>
<evidence type="ECO:0000313" key="2">
    <source>
        <dbReference type="Proteomes" id="UP000196573"/>
    </source>
</evidence>
<keyword evidence="2" id="KW-1185">Reference proteome</keyword>
<dbReference type="OrthoDB" id="211588at2"/>
<gene>
    <name evidence="1" type="ORF">EHSB41UT_00432</name>
</gene>
<dbReference type="RefSeq" id="WP_133060359.1">
    <property type="nucleotide sequence ID" value="NZ_CBCSCN010000004.1"/>
</dbReference>
<sequence length="335" mass="39440">MSTPAIRRLLRMICLVVITACLSVSYSSRAVSVIHAEYDPAIAIPMQPVIYREGETDLIMPNIVELQEDSEAFFEPNTVKFRAKAKEIVERWYRYLRRQLWTPQHVPADDVIYLLYRKAPSSGSAAATASKNYIFFYDSYTNTPEKEKTYGTVIHEIVHLLQHNYMHHWAEWMSEAIAYYIQHAYFESWSVNIFMDITRKAMVEHQNGKTIETRFHNIYCRKEQVGHCRGFRERGYIYKQDAIHTAGMLRLIDSYHPDKRVVETLHRILYEKAASGTMKYSNEDFSNTLLELTGASLDEYWCDYMARVTGEESKIQTCYRPRIYQYLPNFLPQIW</sequence>
<reference evidence="1 2" key="1">
    <citation type="submission" date="2017-03" db="EMBL/GenBank/DDBJ databases">
        <authorList>
            <person name="Afonso C.L."/>
            <person name="Miller P.J."/>
            <person name="Scott M.A."/>
            <person name="Spackman E."/>
            <person name="Goraichik I."/>
            <person name="Dimitrov K.M."/>
            <person name="Suarez D.L."/>
            <person name="Swayne D.E."/>
        </authorList>
    </citation>
    <scope>NUCLEOTIDE SEQUENCE [LARGE SCALE GENOMIC DNA]</scope>
    <source>
        <strain evidence="1">SB41UT1</strain>
    </source>
</reference>
<evidence type="ECO:0000313" key="1">
    <source>
        <dbReference type="EMBL" id="SMA34658.1"/>
    </source>
</evidence>
<organism evidence="1 2">
    <name type="scientific">Parendozoicomonas haliclonae</name>
    <dbReference type="NCBI Taxonomy" id="1960125"/>
    <lineage>
        <taxon>Bacteria</taxon>
        <taxon>Pseudomonadati</taxon>
        <taxon>Pseudomonadota</taxon>
        <taxon>Gammaproteobacteria</taxon>
        <taxon>Oceanospirillales</taxon>
        <taxon>Endozoicomonadaceae</taxon>
        <taxon>Parendozoicomonas</taxon>
    </lineage>
</organism>
<dbReference type="AlphaFoldDB" id="A0A1X7AF23"/>
<evidence type="ECO:0008006" key="3">
    <source>
        <dbReference type="Google" id="ProtNLM"/>
    </source>
</evidence>